<accession>A0AAD9R7K3</accession>
<dbReference type="InterPro" id="IPR011051">
    <property type="entry name" value="RmlC_Cupin_sf"/>
</dbReference>
<comment type="caution">
    <text evidence="2">The sequence shown here is derived from an EMBL/GenBank/DDBJ whole genome shotgun (WGS) entry which is preliminary data.</text>
</comment>
<dbReference type="AlphaFoldDB" id="A0AAD9R7K3"/>
<dbReference type="InterPro" id="IPR009327">
    <property type="entry name" value="Cupin_DUF985"/>
</dbReference>
<evidence type="ECO:0000259" key="1">
    <source>
        <dbReference type="Pfam" id="PF06172"/>
    </source>
</evidence>
<dbReference type="Pfam" id="PF06172">
    <property type="entry name" value="Cupin_5"/>
    <property type="match status" value="1"/>
</dbReference>
<protein>
    <recommendedName>
        <fullName evidence="1">DUF985 domain-containing protein</fullName>
    </recommendedName>
</protein>
<dbReference type="PANTHER" id="PTHR33387:SF3">
    <property type="entry name" value="DUF985 DOMAIN-CONTAINING PROTEIN"/>
    <property type="match status" value="1"/>
</dbReference>
<dbReference type="InterPro" id="IPR039935">
    <property type="entry name" value="YML079W-like"/>
</dbReference>
<reference evidence="2" key="1">
    <citation type="journal article" date="2023" name="G3 (Bethesda)">
        <title>Whole genome assembly and annotation of the endangered Caribbean coral Acropora cervicornis.</title>
        <authorList>
            <person name="Selwyn J.D."/>
            <person name="Vollmer S.V."/>
        </authorList>
    </citation>
    <scope>NUCLEOTIDE SEQUENCE</scope>
    <source>
        <strain evidence="2">K2</strain>
    </source>
</reference>
<dbReference type="EMBL" id="JARQWQ010000001">
    <property type="protein sequence ID" value="KAK2574464.1"/>
    <property type="molecule type" value="Genomic_DNA"/>
</dbReference>
<feature type="domain" description="DUF985" evidence="1">
    <location>
        <begin position="14"/>
        <end position="157"/>
    </location>
</feature>
<dbReference type="Gene3D" id="2.60.120.10">
    <property type="entry name" value="Jelly Rolls"/>
    <property type="match status" value="1"/>
</dbReference>
<evidence type="ECO:0000313" key="3">
    <source>
        <dbReference type="Proteomes" id="UP001249851"/>
    </source>
</evidence>
<organism evidence="2 3">
    <name type="scientific">Acropora cervicornis</name>
    <name type="common">Staghorn coral</name>
    <dbReference type="NCBI Taxonomy" id="6130"/>
    <lineage>
        <taxon>Eukaryota</taxon>
        <taxon>Metazoa</taxon>
        <taxon>Cnidaria</taxon>
        <taxon>Anthozoa</taxon>
        <taxon>Hexacorallia</taxon>
        <taxon>Scleractinia</taxon>
        <taxon>Astrocoeniina</taxon>
        <taxon>Acroporidae</taxon>
        <taxon>Acropora</taxon>
    </lineage>
</organism>
<evidence type="ECO:0000313" key="2">
    <source>
        <dbReference type="EMBL" id="KAK2574464.1"/>
    </source>
</evidence>
<dbReference type="PANTHER" id="PTHR33387">
    <property type="entry name" value="RMLC-LIKE JELLY ROLL FOLD PROTEIN"/>
    <property type="match status" value="1"/>
</dbReference>
<dbReference type="CDD" id="cd06121">
    <property type="entry name" value="cupin_YML079wp"/>
    <property type="match status" value="1"/>
</dbReference>
<sequence length="191" mass="21936">MKETLAMNHRRDIYIEKLGLIPLSDEGGYFVETHRSPEEITVRKDNQRSLFTTIYYLMEPELGGKNFLNSNKSDITHFFHDGWPAKYIYVTPDGKVEEFTLGNDILKGHVLQKRVPGGCLKAARILTEEDGYAKFPGEIPFTLISEKMTPGFDFRDRSVPTAAEVKKDFPHLWPQLEEFIAPEKQNQLVDS</sequence>
<proteinExistence type="predicted"/>
<gene>
    <name evidence="2" type="ORF">P5673_000634</name>
</gene>
<name>A0AAD9R7K3_ACRCE</name>
<dbReference type="InterPro" id="IPR014710">
    <property type="entry name" value="RmlC-like_jellyroll"/>
</dbReference>
<reference evidence="2" key="2">
    <citation type="journal article" date="2023" name="Science">
        <title>Genomic signatures of disease resistance in endangered staghorn corals.</title>
        <authorList>
            <person name="Vollmer S.V."/>
            <person name="Selwyn J.D."/>
            <person name="Despard B.A."/>
            <person name="Roesel C.L."/>
        </authorList>
    </citation>
    <scope>NUCLEOTIDE SEQUENCE</scope>
    <source>
        <strain evidence="2">K2</strain>
    </source>
</reference>
<keyword evidence="3" id="KW-1185">Reference proteome</keyword>
<dbReference type="SUPFAM" id="SSF51182">
    <property type="entry name" value="RmlC-like cupins"/>
    <property type="match status" value="1"/>
</dbReference>
<dbReference type="Proteomes" id="UP001249851">
    <property type="component" value="Unassembled WGS sequence"/>
</dbReference>